<keyword evidence="3" id="KW-0158">Chromosome</keyword>
<dbReference type="InterPro" id="IPR007128">
    <property type="entry name" value="PMF1/Nnf1"/>
</dbReference>
<evidence type="ECO:0000256" key="5">
    <source>
        <dbReference type="ARBA" id="ARBA00022776"/>
    </source>
</evidence>
<dbReference type="GO" id="GO:0000444">
    <property type="term" value="C:MIS12/MIND type complex"/>
    <property type="evidence" value="ECO:0007669"/>
    <property type="project" value="InterPro"/>
</dbReference>
<dbReference type="AlphaFoldDB" id="R4UKX8"/>
<evidence type="ECO:0000256" key="9">
    <source>
        <dbReference type="ARBA" id="ARBA00023328"/>
    </source>
</evidence>
<evidence type="ECO:0000256" key="1">
    <source>
        <dbReference type="ARBA" id="ARBA00004123"/>
    </source>
</evidence>
<evidence type="ECO:0000256" key="7">
    <source>
        <dbReference type="ARBA" id="ARBA00023242"/>
    </source>
</evidence>
<keyword evidence="5" id="KW-0498">Mitosis</keyword>
<evidence type="ECO:0000313" key="10">
    <source>
        <dbReference type="EMBL" id="AGM32789.1"/>
    </source>
</evidence>
<accession>R4UKX8</accession>
<sequence length="196" mass="22780">MPQPRGPYSILLYQQLLRNSSDTFPRHTLVSEPLDCTERFEEIHSAVLQGSHGLAGHLHKIWQAAALDGMVKELDEIIIEEHLGEKLKQRARIIEECKEDENTVAWRPPGKPTEHIRSYDMKEKIKRKDQLEAFVKTKEAELEQLRREVSNGRMCIQKLDSVLDTQTNKLLSVYMREKQCQAELQSCLDQLTKEMQ</sequence>
<evidence type="ECO:0000256" key="4">
    <source>
        <dbReference type="ARBA" id="ARBA00022618"/>
    </source>
</evidence>
<dbReference type="Pfam" id="PF03980">
    <property type="entry name" value="Nnf1"/>
    <property type="match status" value="1"/>
</dbReference>
<organism evidence="10">
    <name type="scientific">Coptotermes formosanus</name>
    <name type="common">Formosan subterranean termite</name>
    <dbReference type="NCBI Taxonomy" id="36987"/>
    <lineage>
        <taxon>Eukaryota</taxon>
        <taxon>Metazoa</taxon>
        <taxon>Ecdysozoa</taxon>
        <taxon>Arthropoda</taxon>
        <taxon>Hexapoda</taxon>
        <taxon>Insecta</taxon>
        <taxon>Pterygota</taxon>
        <taxon>Neoptera</taxon>
        <taxon>Polyneoptera</taxon>
        <taxon>Dictyoptera</taxon>
        <taxon>Blattodea</taxon>
        <taxon>Blattoidea</taxon>
        <taxon>Termitoidae</taxon>
        <taxon>Rhinotermitidae</taxon>
        <taxon>Coptotermes</taxon>
    </lineage>
</organism>
<dbReference type="GO" id="GO:0005634">
    <property type="term" value="C:nucleus"/>
    <property type="evidence" value="ECO:0007669"/>
    <property type="project" value="UniProtKB-SubCell"/>
</dbReference>
<proteinExistence type="evidence at transcript level"/>
<evidence type="ECO:0000256" key="3">
    <source>
        <dbReference type="ARBA" id="ARBA00022454"/>
    </source>
</evidence>
<dbReference type="GO" id="GO:0051301">
    <property type="term" value="P:cell division"/>
    <property type="evidence" value="ECO:0007669"/>
    <property type="project" value="UniProtKB-KW"/>
</dbReference>
<name>R4UKX8_COPFO</name>
<dbReference type="EMBL" id="KC740965">
    <property type="protein sequence ID" value="AGM32789.1"/>
    <property type="molecule type" value="mRNA"/>
</dbReference>
<evidence type="ECO:0000256" key="8">
    <source>
        <dbReference type="ARBA" id="ARBA00023306"/>
    </source>
</evidence>
<reference evidence="10" key="1">
    <citation type="submission" date="2013-03" db="EMBL/GenBank/DDBJ databases">
        <title>Immune-Related transcriptome of Coptotermes formosanus Shiraki workers: the defense mechanism.</title>
        <authorList>
            <person name="Hussain A."/>
            <person name="Li Y.F."/>
            <person name="Wen S.Y."/>
        </authorList>
    </citation>
    <scope>NUCLEOTIDE SEQUENCE</scope>
</reference>
<protein>
    <submittedName>
        <fullName evidence="10">Polyamine-modulated factor 1</fullName>
    </submittedName>
</protein>
<keyword evidence="9" id="KW-0137">Centromere</keyword>
<comment type="subcellular location">
    <subcellularLocation>
        <location evidence="2">Chromosome</location>
        <location evidence="2">Centromere</location>
        <location evidence="2">Kinetochore</location>
    </subcellularLocation>
    <subcellularLocation>
        <location evidence="1">Nucleus</location>
    </subcellularLocation>
</comment>
<keyword evidence="6" id="KW-0995">Kinetochore</keyword>
<keyword evidence="8" id="KW-0131">Cell cycle</keyword>
<keyword evidence="7" id="KW-0539">Nucleus</keyword>
<evidence type="ECO:0000256" key="2">
    <source>
        <dbReference type="ARBA" id="ARBA00004629"/>
    </source>
</evidence>
<evidence type="ECO:0000256" key="6">
    <source>
        <dbReference type="ARBA" id="ARBA00022838"/>
    </source>
</evidence>
<keyword evidence="4" id="KW-0132">Cell division</keyword>